<keyword evidence="5" id="KW-1185">Reference proteome</keyword>
<accession>A0A073J0N4</accession>
<dbReference type="InterPro" id="IPR013328">
    <property type="entry name" value="6PGD_dom2"/>
</dbReference>
<dbReference type="InterPro" id="IPR036291">
    <property type="entry name" value="NAD(P)-bd_dom_sf"/>
</dbReference>
<dbReference type="PANTHER" id="PTHR38015:SF1">
    <property type="entry name" value="OPINE DEHYDROGENASE DOMAIN-CONTAINING PROTEIN"/>
    <property type="match status" value="1"/>
</dbReference>
<dbReference type="Pfam" id="PF02317">
    <property type="entry name" value="Octopine_DH"/>
    <property type="match status" value="1"/>
</dbReference>
<dbReference type="PANTHER" id="PTHR38015">
    <property type="entry name" value="BLR6086 PROTEIN"/>
    <property type="match status" value="1"/>
</dbReference>
<evidence type="ECO:0000313" key="5">
    <source>
        <dbReference type="Proteomes" id="UP000027665"/>
    </source>
</evidence>
<dbReference type="GO" id="GO:0046168">
    <property type="term" value="P:glycerol-3-phosphate catabolic process"/>
    <property type="evidence" value="ECO:0007669"/>
    <property type="project" value="InterPro"/>
</dbReference>
<protein>
    <recommendedName>
        <fullName evidence="6">NAD/NADP octopine/nopaline dehydrogenase</fullName>
    </recommendedName>
</protein>
<dbReference type="SUPFAM" id="SSF48179">
    <property type="entry name" value="6-phosphogluconate dehydrogenase C-terminal domain-like"/>
    <property type="match status" value="1"/>
</dbReference>
<evidence type="ECO:0000313" key="4">
    <source>
        <dbReference type="EMBL" id="KEJ91252.1"/>
    </source>
</evidence>
<evidence type="ECO:0008006" key="6">
    <source>
        <dbReference type="Google" id="ProtNLM"/>
    </source>
</evidence>
<dbReference type="SUPFAM" id="SSF51735">
    <property type="entry name" value="NAD(P)-binding Rossmann-fold domains"/>
    <property type="match status" value="1"/>
</dbReference>
<feature type="domain" description="Opine dehydrogenase" evidence="3">
    <location>
        <begin position="201"/>
        <end position="364"/>
    </location>
</feature>
<dbReference type="OrthoDB" id="1073746at2"/>
<keyword evidence="1" id="KW-0560">Oxidoreductase</keyword>
<proteinExistence type="predicted"/>
<dbReference type="EMBL" id="JMKI01000054">
    <property type="protein sequence ID" value="KEJ91252.1"/>
    <property type="molecule type" value="Genomic_DNA"/>
</dbReference>
<dbReference type="Proteomes" id="UP000027665">
    <property type="component" value="Unassembled WGS sequence"/>
</dbReference>
<evidence type="ECO:0000259" key="2">
    <source>
        <dbReference type="Pfam" id="PF01210"/>
    </source>
</evidence>
<name>A0A073J0N4_9BACT</name>
<dbReference type="STRING" id="2754.EH55_11925"/>
<dbReference type="Gene3D" id="1.10.1040.10">
    <property type="entry name" value="N-(1-d-carboxylethyl)-l-norvaline Dehydrogenase, domain 2"/>
    <property type="match status" value="1"/>
</dbReference>
<dbReference type="Gene3D" id="3.40.50.720">
    <property type="entry name" value="NAD(P)-binding Rossmann-like Domain"/>
    <property type="match status" value="1"/>
</dbReference>
<dbReference type="InterPro" id="IPR051729">
    <property type="entry name" value="Opine/Lysopine_DH"/>
</dbReference>
<dbReference type="RefSeq" id="WP_037978552.1">
    <property type="nucleotide sequence ID" value="NZ_JMKI01000054.1"/>
</dbReference>
<dbReference type="InterPro" id="IPR003421">
    <property type="entry name" value="Opine_DH"/>
</dbReference>
<dbReference type="GO" id="GO:0016616">
    <property type="term" value="F:oxidoreductase activity, acting on the CH-OH group of donors, NAD or NADP as acceptor"/>
    <property type="evidence" value="ECO:0007669"/>
    <property type="project" value="InterPro"/>
</dbReference>
<reference evidence="4 5" key="1">
    <citation type="submission" date="2014-04" db="EMBL/GenBank/DDBJ databases">
        <title>Draft Genome Sequence of Synergistes jonesii.</title>
        <authorList>
            <person name="Coil D.A."/>
            <person name="Eisen J.A."/>
            <person name="Holland-Moritz H.E."/>
        </authorList>
    </citation>
    <scope>NUCLEOTIDE SEQUENCE [LARGE SCALE GENOMIC DNA]</scope>
    <source>
        <strain evidence="4 5">78-1</strain>
    </source>
</reference>
<evidence type="ECO:0000259" key="3">
    <source>
        <dbReference type="Pfam" id="PF02317"/>
    </source>
</evidence>
<gene>
    <name evidence="4" type="ORF">EH55_11925</name>
</gene>
<sequence>MKKTVAVLGAGNSGRALAADAALGGHPVRLFEFPEFAESLSALKKSKTIEVVGTQVNAKNFHREGIAKLDMVTTDIAKAMKGAEIIALSVQAVGFEKFFRAMIPHFEDGQVVVLYPDNYGTLILRRLMREMGCSKKIIIGGWSSLPYGARILDYGSLNRVALSYRAVSLRGDSLPSGDREQFFNAMKEFAPMDSVTFVAGDTVLDTGFCNVNPILHVPATLLNAGAIDNWGKIDYVGAMDVYYCIYHYAFSENISKVQYAFYLEEVKIAEALGVGIQTYPEDVFFSRMSLLGEECLGKGYRTPLDKNLPEVIGMVYNKNDRFTLKSRYITEDVPVGCKIYKELARLMGVETPIIDSMMVLAGTMNGVDYFKEGFDLEYLGIKGMDKEQLLTYLREGRI</sequence>
<comment type="caution">
    <text evidence="4">The sequence shown here is derived from an EMBL/GenBank/DDBJ whole genome shotgun (WGS) entry which is preliminary data.</text>
</comment>
<dbReference type="GeneID" id="90984680"/>
<dbReference type="eggNOG" id="COG0240">
    <property type="taxonomic scope" value="Bacteria"/>
</dbReference>
<organism evidence="4 5">
    <name type="scientific">Synergistes jonesii</name>
    <dbReference type="NCBI Taxonomy" id="2754"/>
    <lineage>
        <taxon>Bacteria</taxon>
        <taxon>Thermotogati</taxon>
        <taxon>Synergistota</taxon>
        <taxon>Synergistia</taxon>
        <taxon>Synergistales</taxon>
        <taxon>Synergistaceae</taxon>
        <taxon>Synergistes</taxon>
    </lineage>
</organism>
<dbReference type="InterPro" id="IPR011128">
    <property type="entry name" value="G3P_DH_NAD-dep_N"/>
</dbReference>
<dbReference type="Pfam" id="PF01210">
    <property type="entry name" value="NAD_Gly3P_dh_N"/>
    <property type="match status" value="1"/>
</dbReference>
<feature type="domain" description="Glycerol-3-phosphate dehydrogenase NAD-dependent N-terminal" evidence="2">
    <location>
        <begin position="5"/>
        <end position="113"/>
    </location>
</feature>
<dbReference type="AlphaFoldDB" id="A0A073J0N4"/>
<dbReference type="InterPro" id="IPR008927">
    <property type="entry name" value="6-PGluconate_DH-like_C_sf"/>
</dbReference>
<evidence type="ECO:0000256" key="1">
    <source>
        <dbReference type="ARBA" id="ARBA00023002"/>
    </source>
</evidence>
<dbReference type="GO" id="GO:0051287">
    <property type="term" value="F:NAD binding"/>
    <property type="evidence" value="ECO:0007669"/>
    <property type="project" value="InterPro"/>
</dbReference>